<accession>A4XP72</accession>
<dbReference type="STRING" id="399739.Pmen_0365"/>
<dbReference type="PROSITE" id="PS50889">
    <property type="entry name" value="S4"/>
    <property type="match status" value="1"/>
</dbReference>
<sequence length="170" mass="19609">MIPRILVVPYDNCIRRPCRMRNPSESQMSEKDDDKVRLDKWLWAARFYKTRALAKAAIEGGKVHHRGERCKPGKEPRIGDEYVLRTGFDERTVVVLALSAVRRGAPEAQLLYRETDESIARREQAAAMRKAGALGMQTDGRPSKKQRRQIHQFNEQQEGGLRHPWADEDE</sequence>
<dbReference type="InterPro" id="IPR036986">
    <property type="entry name" value="S4_RNA-bd_sf"/>
</dbReference>
<dbReference type="CDD" id="cd00165">
    <property type="entry name" value="S4"/>
    <property type="match status" value="1"/>
</dbReference>
<dbReference type="Pfam" id="PF01479">
    <property type="entry name" value="S4"/>
    <property type="match status" value="1"/>
</dbReference>
<reference evidence="4" key="1">
    <citation type="submission" date="2007-04" db="EMBL/GenBank/DDBJ databases">
        <title>Complete sequence of Pseudomonas mendocina ymp.</title>
        <authorList>
            <consortium name="US DOE Joint Genome Institute"/>
            <person name="Copeland A."/>
            <person name="Lucas S."/>
            <person name="Lapidus A."/>
            <person name="Barry K."/>
            <person name="Glavina del Rio T."/>
            <person name="Dalin E."/>
            <person name="Tice H."/>
            <person name="Pitluck S."/>
            <person name="Kiss H."/>
            <person name="Brettin T."/>
            <person name="Detter J.C."/>
            <person name="Bruce D."/>
            <person name="Han C."/>
            <person name="Schmutz J."/>
            <person name="Larimer F."/>
            <person name="Land M."/>
            <person name="Hauser L."/>
            <person name="Kyrpides N."/>
            <person name="Mikhailova N."/>
            <person name="Hersman L."/>
            <person name="Dubois J."/>
            <person name="Maurice P."/>
            <person name="Richardson P."/>
        </authorList>
    </citation>
    <scope>NUCLEOTIDE SEQUENCE [LARGE SCALE GENOMIC DNA]</scope>
    <source>
        <strain evidence="4">Ymp</strain>
    </source>
</reference>
<dbReference type="SUPFAM" id="SSF55174">
    <property type="entry name" value="Alpha-L RNA-binding motif"/>
    <property type="match status" value="1"/>
</dbReference>
<evidence type="ECO:0000259" key="3">
    <source>
        <dbReference type="Pfam" id="PF01479"/>
    </source>
</evidence>
<feature type="compositionally biased region" description="Basic and acidic residues" evidence="2">
    <location>
        <begin position="160"/>
        <end position="170"/>
    </location>
</feature>
<evidence type="ECO:0000256" key="2">
    <source>
        <dbReference type="SAM" id="MobiDB-lite"/>
    </source>
</evidence>
<gene>
    <name evidence="4" type="ordered locus">Pmen_0365</name>
</gene>
<dbReference type="Gene3D" id="3.10.290.10">
    <property type="entry name" value="RNA-binding S4 domain"/>
    <property type="match status" value="1"/>
</dbReference>
<organism evidence="4">
    <name type="scientific">Ectopseudomonas mendocina (strain ymp)</name>
    <name type="common">Pseudomonas mendocina</name>
    <dbReference type="NCBI Taxonomy" id="399739"/>
    <lineage>
        <taxon>Bacteria</taxon>
        <taxon>Pseudomonadati</taxon>
        <taxon>Pseudomonadota</taxon>
        <taxon>Gammaproteobacteria</taxon>
        <taxon>Pseudomonadales</taxon>
        <taxon>Pseudomonadaceae</taxon>
        <taxon>Ectopseudomonas</taxon>
    </lineage>
</organism>
<dbReference type="KEGG" id="pmy:Pmen_0365"/>
<proteinExistence type="predicted"/>
<name>A4XP72_ECTM1</name>
<dbReference type="HOGENOM" id="CLU_101003_2_1_6"/>
<dbReference type="eggNOG" id="COG1188">
    <property type="taxonomic scope" value="Bacteria"/>
</dbReference>
<dbReference type="AlphaFoldDB" id="A4XP72"/>
<evidence type="ECO:0000256" key="1">
    <source>
        <dbReference type="PROSITE-ProRule" id="PRU00182"/>
    </source>
</evidence>
<keyword evidence="1" id="KW-0694">RNA-binding</keyword>
<protein>
    <submittedName>
        <fullName evidence="4">Heat shock protein Hsp15</fullName>
    </submittedName>
</protein>
<feature type="domain" description="RNA-binding S4" evidence="3">
    <location>
        <begin position="36"/>
        <end position="81"/>
    </location>
</feature>
<dbReference type="GO" id="GO:0003723">
    <property type="term" value="F:RNA binding"/>
    <property type="evidence" value="ECO:0007669"/>
    <property type="project" value="UniProtKB-KW"/>
</dbReference>
<evidence type="ECO:0000313" key="4">
    <source>
        <dbReference type="EMBL" id="ABP83138.1"/>
    </source>
</evidence>
<dbReference type="EMBL" id="CP000680">
    <property type="protein sequence ID" value="ABP83138.1"/>
    <property type="molecule type" value="Genomic_DNA"/>
</dbReference>
<feature type="region of interest" description="Disordered" evidence="2">
    <location>
        <begin position="131"/>
        <end position="170"/>
    </location>
</feature>
<dbReference type="InterPro" id="IPR002942">
    <property type="entry name" value="S4_RNA-bd"/>
</dbReference>
<keyword evidence="4" id="KW-0346">Stress response</keyword>